<dbReference type="EMBL" id="LT629971">
    <property type="protein sequence ID" value="SEH79572.1"/>
    <property type="molecule type" value="Genomic_DNA"/>
</dbReference>
<dbReference type="OrthoDB" id="4751972at2"/>
<sequence length="81" mass="8635">MSLRAVLVCHRYPPNNAEWTHWETIEQARSAAAELTPCGPLCIGVHSVVAVDIAAPPRADRSHGPRSRKTRAPAPAAAADS</sequence>
<organism evidence="2 3">
    <name type="scientific">Mycolicibacterium rutilum</name>
    <name type="common">Mycobacterium rutilum</name>
    <dbReference type="NCBI Taxonomy" id="370526"/>
    <lineage>
        <taxon>Bacteria</taxon>
        <taxon>Bacillati</taxon>
        <taxon>Actinomycetota</taxon>
        <taxon>Actinomycetes</taxon>
        <taxon>Mycobacteriales</taxon>
        <taxon>Mycobacteriaceae</taxon>
        <taxon>Mycolicibacterium</taxon>
    </lineage>
</organism>
<dbReference type="RefSeq" id="WP_083408824.1">
    <property type="nucleotide sequence ID" value="NZ_LT629971.1"/>
</dbReference>
<reference evidence="3" key="1">
    <citation type="submission" date="2016-10" db="EMBL/GenBank/DDBJ databases">
        <authorList>
            <person name="Varghese N."/>
            <person name="Submissions S."/>
        </authorList>
    </citation>
    <scope>NUCLEOTIDE SEQUENCE [LARGE SCALE GENOMIC DNA]</scope>
    <source>
        <strain evidence="3">DSM 45405</strain>
    </source>
</reference>
<proteinExistence type="predicted"/>
<dbReference type="STRING" id="370526.SAMN04489835_4230"/>
<name>A0A1H6KZY6_MYCRU</name>
<accession>A0A1H6KZY6</accession>
<evidence type="ECO:0000313" key="3">
    <source>
        <dbReference type="Proteomes" id="UP000182915"/>
    </source>
</evidence>
<keyword evidence="3" id="KW-1185">Reference proteome</keyword>
<feature type="compositionally biased region" description="Low complexity" evidence="1">
    <location>
        <begin position="72"/>
        <end position="81"/>
    </location>
</feature>
<evidence type="ECO:0000256" key="1">
    <source>
        <dbReference type="SAM" id="MobiDB-lite"/>
    </source>
</evidence>
<dbReference type="AlphaFoldDB" id="A0A1H6KZY6"/>
<feature type="region of interest" description="Disordered" evidence="1">
    <location>
        <begin position="56"/>
        <end position="81"/>
    </location>
</feature>
<gene>
    <name evidence="2" type="ORF">SAMN04489835_4230</name>
</gene>
<protein>
    <submittedName>
        <fullName evidence="2">Uncharacterized protein</fullName>
    </submittedName>
</protein>
<evidence type="ECO:0000313" key="2">
    <source>
        <dbReference type="EMBL" id="SEH79572.1"/>
    </source>
</evidence>
<dbReference type="Proteomes" id="UP000182915">
    <property type="component" value="Chromosome I"/>
</dbReference>